<dbReference type="Proteomes" id="UP001348805">
    <property type="component" value="Segment"/>
</dbReference>
<dbReference type="PANTHER" id="PTHR30404">
    <property type="entry name" value="N-ACETYLMURAMOYL-L-ALANINE AMIDASE"/>
    <property type="match status" value="1"/>
</dbReference>
<dbReference type="InterPro" id="IPR002508">
    <property type="entry name" value="MurNAc-LAA_cat"/>
</dbReference>
<dbReference type="PANTHER" id="PTHR30404:SF0">
    <property type="entry name" value="N-ACETYLMURAMOYL-L-ALANINE AMIDASE AMIC"/>
    <property type="match status" value="1"/>
</dbReference>
<keyword evidence="1" id="KW-0378">Hydrolase</keyword>
<protein>
    <submittedName>
        <fullName evidence="3">Endolysin</fullName>
    </submittedName>
</protein>
<feature type="domain" description="MurNAc-LAA" evidence="2">
    <location>
        <begin position="87"/>
        <end position="209"/>
    </location>
</feature>
<evidence type="ECO:0000256" key="1">
    <source>
        <dbReference type="ARBA" id="ARBA00022801"/>
    </source>
</evidence>
<evidence type="ECO:0000313" key="4">
    <source>
        <dbReference type="Proteomes" id="UP001348805"/>
    </source>
</evidence>
<proteinExistence type="predicted"/>
<reference evidence="3 4" key="1">
    <citation type="submission" date="2023-11" db="EMBL/GenBank/DDBJ databases">
        <authorList>
            <person name="Cook R."/>
            <person name="Crisci M."/>
            <person name="Pye H."/>
            <person name="Adriaenssens E."/>
            <person name="Santini J."/>
        </authorList>
    </citation>
    <scope>NUCLEOTIDE SEQUENCE [LARGE SCALE GENOMIC DNA]</scope>
    <source>
        <strain evidence="3">Lak_Megaphage_RVC_AP3_GC26</strain>
    </source>
</reference>
<dbReference type="Pfam" id="PF01520">
    <property type="entry name" value="Amidase_3"/>
    <property type="match status" value="1"/>
</dbReference>
<dbReference type="EMBL" id="OR769219">
    <property type="protein sequence ID" value="WQJ51405.1"/>
    <property type="molecule type" value="Genomic_DNA"/>
</dbReference>
<dbReference type="InterPro" id="IPR050695">
    <property type="entry name" value="N-acetylmuramoyl_amidase_3"/>
</dbReference>
<organism evidence="3 4">
    <name type="scientific">phage Lak_Megaphage_RVC_AP3_GC26</name>
    <dbReference type="NCBI Taxonomy" id="3109225"/>
    <lineage>
        <taxon>Viruses</taxon>
        <taxon>Duplodnaviria</taxon>
        <taxon>Heunggongvirae</taxon>
        <taxon>Uroviricota</taxon>
        <taxon>Caudoviricetes</taxon>
        <taxon>Caudoviricetes code 15 clade</taxon>
    </lineage>
</organism>
<dbReference type="SUPFAM" id="SSF53187">
    <property type="entry name" value="Zn-dependent exopeptidases"/>
    <property type="match status" value="1"/>
</dbReference>
<evidence type="ECO:0000313" key="3">
    <source>
        <dbReference type="EMBL" id="WQJ51405.1"/>
    </source>
</evidence>
<accession>A0ABZ0Z304</accession>
<name>A0ABZ0Z304_9CAUD</name>
<dbReference type="Gene3D" id="3.40.630.40">
    <property type="entry name" value="Zn-dependent exopeptidases"/>
    <property type="match status" value="1"/>
</dbReference>
<evidence type="ECO:0000259" key="2">
    <source>
        <dbReference type="SMART" id="SM00646"/>
    </source>
</evidence>
<dbReference type="SMART" id="SM00646">
    <property type="entry name" value="Ami_3"/>
    <property type="match status" value="1"/>
</dbReference>
<dbReference type="CDD" id="cd02696">
    <property type="entry name" value="MurNAc-LAA"/>
    <property type="match status" value="1"/>
</dbReference>
<keyword evidence="4" id="KW-1185">Reference proteome</keyword>
<sequence length="215" mass="24112">MEKSKVLIMLDMGHGFNTPGKSSAVFDDGKTQLKEYAYVRAIGYEVYNKLISEGYRCYIVHPEVEEITSQSYDLNLRVQRANKKYLEEKAKGNKAIFISIHVNAAGNGSWMNAQGWSVYTSKGQTSADKLATCIYEVAESKLKPLGKKLRPDNSDGDPDQEANYYVLSKTACPACLTENMFMDNKEDATWLLSNEGRNIITDIHVEGIKKYIASL</sequence>